<accession>A0A151WEF0</accession>
<evidence type="ECO:0000313" key="2">
    <source>
        <dbReference type="Proteomes" id="UP000075809"/>
    </source>
</evidence>
<organism evidence="1 2">
    <name type="scientific">Mycetomoellerius zeteki</name>
    <dbReference type="NCBI Taxonomy" id="64791"/>
    <lineage>
        <taxon>Eukaryota</taxon>
        <taxon>Metazoa</taxon>
        <taxon>Ecdysozoa</taxon>
        <taxon>Arthropoda</taxon>
        <taxon>Hexapoda</taxon>
        <taxon>Insecta</taxon>
        <taxon>Pterygota</taxon>
        <taxon>Neoptera</taxon>
        <taxon>Endopterygota</taxon>
        <taxon>Hymenoptera</taxon>
        <taxon>Apocrita</taxon>
        <taxon>Aculeata</taxon>
        <taxon>Formicoidea</taxon>
        <taxon>Formicidae</taxon>
        <taxon>Myrmicinae</taxon>
        <taxon>Mycetomoellerius</taxon>
    </lineage>
</organism>
<dbReference type="EMBL" id="KQ983251">
    <property type="protein sequence ID" value="KYQ46152.1"/>
    <property type="molecule type" value="Genomic_DNA"/>
</dbReference>
<sequence>MHLESSTWLSSLAVRESYLPSDIPHIPILIEDIHRYATLPDYCRENCIQTIQTIGEIVPITARVAHLRSISSDREARIILSLEELPVHALYYKDGKGRHLFIWEKFNILKIFGMLKQKNNKVILIAHKLIKVQDICGSLNTLSLLTSAVRPMHYQ</sequence>
<reference evidence="1 2" key="1">
    <citation type="submission" date="2015-09" db="EMBL/GenBank/DDBJ databases">
        <title>Trachymyrmex zeteki WGS genome.</title>
        <authorList>
            <person name="Nygaard S."/>
            <person name="Hu H."/>
            <person name="Boomsma J."/>
            <person name="Zhang G."/>
        </authorList>
    </citation>
    <scope>NUCLEOTIDE SEQUENCE [LARGE SCALE GENOMIC DNA]</scope>
    <source>
        <strain evidence="1">Tzet28-1</strain>
        <tissue evidence="1">Whole body</tissue>
    </source>
</reference>
<proteinExistence type="predicted"/>
<dbReference type="AlphaFoldDB" id="A0A151WEF0"/>
<keyword evidence="2" id="KW-1185">Reference proteome</keyword>
<dbReference type="Proteomes" id="UP000075809">
    <property type="component" value="Unassembled WGS sequence"/>
</dbReference>
<protein>
    <submittedName>
        <fullName evidence="1">Uncharacterized protein</fullName>
    </submittedName>
</protein>
<evidence type="ECO:0000313" key="1">
    <source>
        <dbReference type="EMBL" id="KYQ46152.1"/>
    </source>
</evidence>
<gene>
    <name evidence="1" type="ORF">ALC60_14851</name>
</gene>
<name>A0A151WEF0_9HYME</name>